<sequence>MGDHTPERNPPAQENHPVHRSEGSKKTHKTPKSDDVISTIIEDSFISFRKKFYFPNDLVMKVPARSDRAHFPPLGYVTVFESNLRVGLCFPPSPELIDILTIYGVSLSQFSYRVMSIVMG</sequence>
<accession>A0AAV7GZM5</accession>
<dbReference type="AlphaFoldDB" id="A0AAV7GZM5"/>
<dbReference type="EMBL" id="JAGFBR010000005">
    <property type="protein sequence ID" value="KAH0467250.1"/>
    <property type="molecule type" value="Genomic_DNA"/>
</dbReference>
<proteinExistence type="predicted"/>
<keyword evidence="3" id="KW-1185">Reference proteome</keyword>
<comment type="caution">
    <text evidence="2">The sequence shown here is derived from an EMBL/GenBank/DDBJ whole genome shotgun (WGS) entry which is preliminary data.</text>
</comment>
<reference evidence="2 3" key="1">
    <citation type="journal article" date="2021" name="Hortic Res">
        <title>Chromosome-scale assembly of the Dendrobium chrysotoxum genome enhances the understanding of orchid evolution.</title>
        <authorList>
            <person name="Zhang Y."/>
            <person name="Zhang G.Q."/>
            <person name="Zhang D."/>
            <person name="Liu X.D."/>
            <person name="Xu X.Y."/>
            <person name="Sun W.H."/>
            <person name="Yu X."/>
            <person name="Zhu X."/>
            <person name="Wang Z.W."/>
            <person name="Zhao X."/>
            <person name="Zhong W.Y."/>
            <person name="Chen H."/>
            <person name="Yin W.L."/>
            <person name="Huang T."/>
            <person name="Niu S.C."/>
            <person name="Liu Z.J."/>
        </authorList>
    </citation>
    <scope>NUCLEOTIDE SEQUENCE [LARGE SCALE GENOMIC DNA]</scope>
    <source>
        <strain evidence="2">Lindl</strain>
    </source>
</reference>
<feature type="compositionally biased region" description="Basic and acidic residues" evidence="1">
    <location>
        <begin position="16"/>
        <end position="34"/>
    </location>
</feature>
<name>A0AAV7GZM5_DENCH</name>
<evidence type="ECO:0000313" key="3">
    <source>
        <dbReference type="Proteomes" id="UP000775213"/>
    </source>
</evidence>
<evidence type="ECO:0000313" key="2">
    <source>
        <dbReference type="EMBL" id="KAH0467250.1"/>
    </source>
</evidence>
<dbReference type="Proteomes" id="UP000775213">
    <property type="component" value="Unassembled WGS sequence"/>
</dbReference>
<gene>
    <name evidence="2" type="ORF">IEQ34_004488</name>
</gene>
<organism evidence="2 3">
    <name type="scientific">Dendrobium chrysotoxum</name>
    <name type="common">Orchid</name>
    <dbReference type="NCBI Taxonomy" id="161865"/>
    <lineage>
        <taxon>Eukaryota</taxon>
        <taxon>Viridiplantae</taxon>
        <taxon>Streptophyta</taxon>
        <taxon>Embryophyta</taxon>
        <taxon>Tracheophyta</taxon>
        <taxon>Spermatophyta</taxon>
        <taxon>Magnoliopsida</taxon>
        <taxon>Liliopsida</taxon>
        <taxon>Asparagales</taxon>
        <taxon>Orchidaceae</taxon>
        <taxon>Epidendroideae</taxon>
        <taxon>Malaxideae</taxon>
        <taxon>Dendrobiinae</taxon>
        <taxon>Dendrobium</taxon>
    </lineage>
</organism>
<protein>
    <submittedName>
        <fullName evidence="2">Uncharacterized protein</fullName>
    </submittedName>
</protein>
<feature type="region of interest" description="Disordered" evidence="1">
    <location>
        <begin position="1"/>
        <end position="34"/>
    </location>
</feature>
<evidence type="ECO:0000256" key="1">
    <source>
        <dbReference type="SAM" id="MobiDB-lite"/>
    </source>
</evidence>